<evidence type="ECO:0000313" key="7">
    <source>
        <dbReference type="Proteomes" id="UP000054097"/>
    </source>
</evidence>
<dbReference type="PANTHER" id="PTHR11085:SF10">
    <property type="entry name" value="NAD-DEPENDENT PROTEIN DEACYLASE SIRTUIN-5, MITOCHONDRIAL-RELATED"/>
    <property type="match status" value="1"/>
</dbReference>
<evidence type="ECO:0000256" key="1">
    <source>
        <dbReference type="ARBA" id="ARBA00004173"/>
    </source>
</evidence>
<comment type="caution">
    <text evidence="4">Lacks conserved residue(s) required for the propagation of feature annotation.</text>
</comment>
<keyword evidence="2" id="KW-0520">NAD</keyword>
<dbReference type="InterPro" id="IPR050134">
    <property type="entry name" value="NAD-dep_sirtuin_deacylases"/>
</dbReference>
<evidence type="ECO:0000259" key="5">
    <source>
        <dbReference type="PROSITE" id="PS50305"/>
    </source>
</evidence>
<dbReference type="GO" id="GO:0005634">
    <property type="term" value="C:nucleus"/>
    <property type="evidence" value="ECO:0007669"/>
    <property type="project" value="TreeGrafter"/>
</dbReference>
<dbReference type="InterPro" id="IPR029035">
    <property type="entry name" value="DHS-like_NAD/FAD-binding_dom"/>
</dbReference>
<keyword evidence="3" id="KW-0496">Mitochondrion</keyword>
<reference evidence="6 7" key="1">
    <citation type="submission" date="2014-04" db="EMBL/GenBank/DDBJ databases">
        <authorList>
            <consortium name="DOE Joint Genome Institute"/>
            <person name="Kuo A."/>
            <person name="Zuccaro A."/>
            <person name="Kohler A."/>
            <person name="Nagy L.G."/>
            <person name="Floudas D."/>
            <person name="Copeland A."/>
            <person name="Barry K.W."/>
            <person name="Cichocki N."/>
            <person name="Veneault-Fourrey C."/>
            <person name="LaButti K."/>
            <person name="Lindquist E.A."/>
            <person name="Lipzen A."/>
            <person name="Lundell T."/>
            <person name="Morin E."/>
            <person name="Murat C."/>
            <person name="Sun H."/>
            <person name="Tunlid A."/>
            <person name="Henrissat B."/>
            <person name="Grigoriev I.V."/>
            <person name="Hibbett D.S."/>
            <person name="Martin F."/>
            <person name="Nordberg H.P."/>
            <person name="Cantor M.N."/>
            <person name="Hua S.X."/>
        </authorList>
    </citation>
    <scope>NUCLEOTIDE SEQUENCE [LARGE SCALE GENOMIC DNA]</scope>
    <source>
        <strain evidence="6 7">MAFF 305830</strain>
    </source>
</reference>
<feature type="domain" description="Deacetylase sirtuin-type" evidence="5">
    <location>
        <begin position="1"/>
        <end position="73"/>
    </location>
</feature>
<dbReference type="GO" id="GO:0017136">
    <property type="term" value="F:histone deacetylase activity, NAD-dependent"/>
    <property type="evidence" value="ECO:0007669"/>
    <property type="project" value="TreeGrafter"/>
</dbReference>
<keyword evidence="7" id="KW-1185">Reference proteome</keyword>
<dbReference type="OrthoDB" id="424302at2759"/>
<dbReference type="HOGENOM" id="CLU_2706372_0_0_1"/>
<dbReference type="STRING" id="933852.A0A0C3AJX9"/>
<dbReference type="AlphaFoldDB" id="A0A0C3AJX9"/>
<sequence length="73" mass="7993">MDEIEKEVEKADLCLVVGTSSTVHPAAGFVNTIRQRGGKVAVFNVEWTRGWTPDFLFLGPCEETLPDALGTNK</sequence>
<reference evidence="7" key="2">
    <citation type="submission" date="2015-01" db="EMBL/GenBank/DDBJ databases">
        <title>Evolutionary Origins and Diversification of the Mycorrhizal Mutualists.</title>
        <authorList>
            <consortium name="DOE Joint Genome Institute"/>
            <consortium name="Mycorrhizal Genomics Consortium"/>
            <person name="Kohler A."/>
            <person name="Kuo A."/>
            <person name="Nagy L.G."/>
            <person name="Floudas D."/>
            <person name="Copeland A."/>
            <person name="Barry K.W."/>
            <person name="Cichocki N."/>
            <person name="Veneault-Fourrey C."/>
            <person name="LaButti K."/>
            <person name="Lindquist E.A."/>
            <person name="Lipzen A."/>
            <person name="Lundell T."/>
            <person name="Morin E."/>
            <person name="Murat C."/>
            <person name="Riley R."/>
            <person name="Ohm R."/>
            <person name="Sun H."/>
            <person name="Tunlid A."/>
            <person name="Henrissat B."/>
            <person name="Grigoriev I.V."/>
            <person name="Hibbett D.S."/>
            <person name="Martin F."/>
        </authorList>
    </citation>
    <scope>NUCLEOTIDE SEQUENCE [LARGE SCALE GENOMIC DNA]</scope>
    <source>
        <strain evidence="7">MAFF 305830</strain>
    </source>
</reference>
<comment type="subcellular location">
    <subcellularLocation>
        <location evidence="1">Mitochondrion</location>
    </subcellularLocation>
</comment>
<dbReference type="InterPro" id="IPR026590">
    <property type="entry name" value="Ssirtuin_cat_dom"/>
</dbReference>
<dbReference type="PROSITE" id="PS50305">
    <property type="entry name" value="SIRTUIN"/>
    <property type="match status" value="1"/>
</dbReference>
<dbReference type="EMBL" id="KN824440">
    <property type="protein sequence ID" value="KIM20374.1"/>
    <property type="molecule type" value="Genomic_DNA"/>
</dbReference>
<dbReference type="GO" id="GO:0005739">
    <property type="term" value="C:mitochondrion"/>
    <property type="evidence" value="ECO:0007669"/>
    <property type="project" value="UniProtKB-SubCell"/>
</dbReference>
<dbReference type="PANTHER" id="PTHR11085">
    <property type="entry name" value="NAD-DEPENDENT PROTEIN DEACYLASE SIRTUIN-5, MITOCHONDRIAL-RELATED"/>
    <property type="match status" value="1"/>
</dbReference>
<accession>A0A0C3AJX9</accession>
<dbReference type="SUPFAM" id="SSF52467">
    <property type="entry name" value="DHS-like NAD/FAD-binding domain"/>
    <property type="match status" value="1"/>
</dbReference>
<protein>
    <recommendedName>
        <fullName evidence="5">Deacetylase sirtuin-type domain-containing protein</fullName>
    </recommendedName>
</protein>
<dbReference type="Proteomes" id="UP000054097">
    <property type="component" value="Unassembled WGS sequence"/>
</dbReference>
<evidence type="ECO:0000313" key="6">
    <source>
        <dbReference type="EMBL" id="KIM20374.1"/>
    </source>
</evidence>
<gene>
    <name evidence="6" type="ORF">M408DRAFT_138656</name>
</gene>
<evidence type="ECO:0000256" key="3">
    <source>
        <dbReference type="ARBA" id="ARBA00023128"/>
    </source>
</evidence>
<evidence type="ECO:0000256" key="4">
    <source>
        <dbReference type="PROSITE-ProRule" id="PRU00236"/>
    </source>
</evidence>
<organism evidence="6 7">
    <name type="scientific">Serendipita vermifera MAFF 305830</name>
    <dbReference type="NCBI Taxonomy" id="933852"/>
    <lineage>
        <taxon>Eukaryota</taxon>
        <taxon>Fungi</taxon>
        <taxon>Dikarya</taxon>
        <taxon>Basidiomycota</taxon>
        <taxon>Agaricomycotina</taxon>
        <taxon>Agaricomycetes</taxon>
        <taxon>Sebacinales</taxon>
        <taxon>Serendipitaceae</taxon>
        <taxon>Serendipita</taxon>
    </lineage>
</organism>
<name>A0A0C3AJX9_SERVB</name>
<dbReference type="Gene3D" id="3.40.50.1220">
    <property type="entry name" value="TPP-binding domain"/>
    <property type="match status" value="1"/>
</dbReference>
<proteinExistence type="predicted"/>
<evidence type="ECO:0000256" key="2">
    <source>
        <dbReference type="ARBA" id="ARBA00023027"/>
    </source>
</evidence>
<dbReference type="GO" id="GO:0070403">
    <property type="term" value="F:NAD+ binding"/>
    <property type="evidence" value="ECO:0007669"/>
    <property type="project" value="TreeGrafter"/>
</dbReference>